<sequence length="185" mass="20307">MSAVPAAMQQVPFLTFPSLPAMEGYLAVRWVANVLSMMPSINRTLFLANVYTRRFFWLDDVTIGPLVDRCLVDSSTGLSCFCNVGLSTLRISPVDTATGYPTVDDSDATLSTLSIPLSMCFLTPSQLRTPIAFEMWYPQVASAAAIATFTNFKAMMALMSLDYNVAQTTPRVMFSATLMNPLMPM</sequence>
<keyword evidence="2" id="KW-1185">Reference proteome</keyword>
<gene>
    <name evidence="1" type="ORF">BSAL_18335</name>
</gene>
<organism evidence="1 2">
    <name type="scientific">Bodo saltans</name>
    <name type="common">Flagellated protozoan</name>
    <dbReference type="NCBI Taxonomy" id="75058"/>
    <lineage>
        <taxon>Eukaryota</taxon>
        <taxon>Discoba</taxon>
        <taxon>Euglenozoa</taxon>
        <taxon>Kinetoplastea</taxon>
        <taxon>Metakinetoplastina</taxon>
        <taxon>Eubodonida</taxon>
        <taxon>Bodonidae</taxon>
        <taxon>Bodo</taxon>
    </lineage>
</organism>
<protein>
    <submittedName>
        <fullName evidence="1">Uncharacterized protein</fullName>
    </submittedName>
</protein>
<dbReference type="AlphaFoldDB" id="A0A0S4JC07"/>
<reference evidence="2" key="1">
    <citation type="submission" date="2015-09" db="EMBL/GenBank/DDBJ databases">
        <authorList>
            <consortium name="Pathogen Informatics"/>
        </authorList>
    </citation>
    <scope>NUCLEOTIDE SEQUENCE [LARGE SCALE GENOMIC DNA]</scope>
    <source>
        <strain evidence="2">Lake Konstanz</strain>
    </source>
</reference>
<proteinExistence type="predicted"/>
<dbReference type="EMBL" id="CYKH01001688">
    <property type="protein sequence ID" value="CUG88942.1"/>
    <property type="molecule type" value="Genomic_DNA"/>
</dbReference>
<name>A0A0S4JC07_BODSA</name>
<accession>A0A0S4JC07</accession>
<dbReference type="Proteomes" id="UP000051952">
    <property type="component" value="Unassembled WGS sequence"/>
</dbReference>
<dbReference type="VEuPathDB" id="TriTrypDB:BSAL_18335"/>
<evidence type="ECO:0000313" key="2">
    <source>
        <dbReference type="Proteomes" id="UP000051952"/>
    </source>
</evidence>
<evidence type="ECO:0000313" key="1">
    <source>
        <dbReference type="EMBL" id="CUG88942.1"/>
    </source>
</evidence>